<sequence>MKRKPSLPDSGYRGRFAPSPTGPLHFGSLVAAVGSFLDAKHHHGTWLVRMEDLDAPRCMPGVAEDILRTLDAFGLHSDEPILHQSQRTTAYAEALRKLQVGDAVYPCCCTRKEIADSALHGIDGPVYPGTCRKGIPAGREGRAWRVRTNDKPVEFDDALQGRISQRLESEVGDFVVKRADGLFAYQLAVVVDDAFQGITHIVRGADLLDSTPRQIHLQRLLELPRPRYMHLPVAVDKAGEKLSKQTLAAPVDESHPARTLLRVLDFLQQYPPESLATSDVRTILDWAIRYWNPARLQGITMLPVSA</sequence>
<evidence type="ECO:0000256" key="2">
    <source>
        <dbReference type="ARBA" id="ARBA00022723"/>
    </source>
</evidence>
<dbReference type="HAMAP" id="MF_01428">
    <property type="entry name" value="Glu_Q_tRNA_synth"/>
    <property type="match status" value="1"/>
</dbReference>
<comment type="function">
    <text evidence="7">Catalyzes the tRNA-independent activation of glutamate in presence of ATP and the subsequent transfer of glutamate onto a tRNA(Asp). Glutamate is transferred on the 2-amino-5-(4,5-dihydroxy-2-cyclopenten-1-yl) moiety of the queuosine in the wobble position of the QUC anticodon.</text>
</comment>
<protein>
    <recommendedName>
        <fullName evidence="7">Glutamyl-Q tRNA(Asp) synthetase</fullName>
        <shortName evidence="7">Glu-Q-RSs</shortName>
        <ecNumber evidence="7">6.1.1.-</ecNumber>
    </recommendedName>
</protein>
<dbReference type="KEGG" id="seme:MIZ01_0904"/>
<dbReference type="Pfam" id="PF00749">
    <property type="entry name" value="tRNA-synt_1c"/>
    <property type="match status" value="1"/>
</dbReference>
<feature type="binding site" evidence="7">
    <location>
        <position position="131"/>
    </location>
    <ligand>
        <name>Zn(2+)</name>
        <dbReference type="ChEBI" id="CHEBI:29105"/>
    </ligand>
</feature>
<dbReference type="PANTHER" id="PTHR43311">
    <property type="entry name" value="GLUTAMATE--TRNA LIGASE"/>
    <property type="match status" value="1"/>
</dbReference>
<evidence type="ECO:0000313" key="10">
    <source>
        <dbReference type="EMBL" id="BCK87133.1"/>
    </source>
</evidence>
<evidence type="ECO:0000256" key="3">
    <source>
        <dbReference type="ARBA" id="ARBA00022741"/>
    </source>
</evidence>
<dbReference type="PRINTS" id="PR00987">
    <property type="entry name" value="TRNASYNTHGLU"/>
</dbReference>
<evidence type="ECO:0000256" key="5">
    <source>
        <dbReference type="ARBA" id="ARBA00022840"/>
    </source>
</evidence>
<keyword evidence="1 7" id="KW-0436">Ligase</keyword>
<comment type="similarity">
    <text evidence="7">Belongs to the class-I aminoacyl-tRNA synthetase family. GluQ subfamily.</text>
</comment>
<feature type="short sequence motif" description="'KMSKS' region" evidence="7">
    <location>
        <begin position="241"/>
        <end position="245"/>
    </location>
</feature>
<feature type="binding site" evidence="7">
    <location>
        <position position="203"/>
    </location>
    <ligand>
        <name>L-glutamate</name>
        <dbReference type="ChEBI" id="CHEBI:29985"/>
    </ligand>
</feature>
<keyword evidence="3 7" id="KW-0547">Nucleotide-binding</keyword>
<evidence type="ECO:0000259" key="9">
    <source>
        <dbReference type="Pfam" id="PF00749"/>
    </source>
</evidence>
<dbReference type="GO" id="GO:0005524">
    <property type="term" value="F:ATP binding"/>
    <property type="evidence" value="ECO:0007669"/>
    <property type="project" value="UniProtKB-KW"/>
</dbReference>
<dbReference type="EC" id="6.1.1.-" evidence="7"/>
<dbReference type="Proteomes" id="UP001320326">
    <property type="component" value="Chromosome"/>
</dbReference>
<keyword evidence="2 7" id="KW-0479">Metal-binding</keyword>
<dbReference type="InterPro" id="IPR022380">
    <property type="entry name" value="Glu-Q_tRNA(Asp)_Synthase"/>
</dbReference>
<dbReference type="Gene3D" id="3.40.50.620">
    <property type="entry name" value="HUPs"/>
    <property type="match status" value="1"/>
</dbReference>
<dbReference type="PANTHER" id="PTHR43311:SF1">
    <property type="entry name" value="GLUTAMYL-Q TRNA(ASP) SYNTHETASE"/>
    <property type="match status" value="1"/>
</dbReference>
<evidence type="ECO:0000256" key="1">
    <source>
        <dbReference type="ARBA" id="ARBA00022598"/>
    </source>
</evidence>
<dbReference type="EMBL" id="AP023423">
    <property type="protein sequence ID" value="BCK87133.1"/>
    <property type="molecule type" value="Genomic_DNA"/>
</dbReference>
<feature type="binding site" evidence="7">
    <location>
        <position position="109"/>
    </location>
    <ligand>
        <name>Zn(2+)</name>
        <dbReference type="ChEBI" id="CHEBI:29105"/>
    </ligand>
</feature>
<keyword evidence="6 7" id="KW-0030">Aminoacyl-tRNA synthetase</keyword>
<dbReference type="GO" id="GO:0006400">
    <property type="term" value="P:tRNA modification"/>
    <property type="evidence" value="ECO:0007669"/>
    <property type="project" value="InterPro"/>
</dbReference>
<dbReference type="GO" id="GO:0008270">
    <property type="term" value="F:zinc ion binding"/>
    <property type="evidence" value="ECO:0007669"/>
    <property type="project" value="UniProtKB-UniRule"/>
</dbReference>
<dbReference type="InterPro" id="IPR049940">
    <property type="entry name" value="GluQ/Sye"/>
</dbReference>
<dbReference type="GO" id="GO:0004818">
    <property type="term" value="F:glutamate-tRNA ligase activity"/>
    <property type="evidence" value="ECO:0007669"/>
    <property type="project" value="TreeGrafter"/>
</dbReference>
<feature type="binding site" evidence="7">
    <location>
        <position position="107"/>
    </location>
    <ligand>
        <name>Zn(2+)</name>
        <dbReference type="ChEBI" id="CHEBI:29105"/>
    </ligand>
</feature>
<keyword evidence="11" id="KW-1185">Reference proteome</keyword>
<keyword evidence="5 7" id="KW-0067">ATP-binding</keyword>
<name>A0AAN1X9A2_9PROT</name>
<dbReference type="AlphaFoldDB" id="A0AAN1X9A2"/>
<feature type="binding site" evidence="7">
    <location>
        <position position="185"/>
    </location>
    <ligand>
        <name>L-glutamate</name>
        <dbReference type="ChEBI" id="CHEBI:29985"/>
    </ligand>
</feature>
<feature type="binding site" evidence="7">
    <location>
        <position position="127"/>
    </location>
    <ligand>
        <name>Zn(2+)</name>
        <dbReference type="ChEBI" id="CHEBI:29105"/>
    </ligand>
</feature>
<proteinExistence type="inferred from homology"/>
<dbReference type="GO" id="GO:0005829">
    <property type="term" value="C:cytosol"/>
    <property type="evidence" value="ECO:0007669"/>
    <property type="project" value="TreeGrafter"/>
</dbReference>
<feature type="domain" description="Glutamyl/glutaminyl-tRNA synthetase class Ib catalytic" evidence="9">
    <location>
        <begin position="13"/>
        <end position="254"/>
    </location>
</feature>
<reference evidence="10 11" key="1">
    <citation type="journal article" date="2022" name="Int. J. Syst. Evol. Microbiol.">
        <title>&lt;i&gt;Sideroxyarcus emersonii&lt;/i&gt; gen. nov. sp. nov., a neutrophilic, microaerobic iron- and thiosulfate-oxidizing bacterium isolated from iron-rich wetland sediment.</title>
        <authorList>
            <person name="Kato S."/>
            <person name="Itoh T."/>
            <person name="Iino T."/>
            <person name="Ohkuma M."/>
        </authorList>
    </citation>
    <scope>NUCLEOTIDE SEQUENCE [LARGE SCALE GENOMIC DNA]</scope>
    <source>
        <strain evidence="10 11">MIZ01</strain>
    </source>
</reference>
<dbReference type="NCBIfam" id="TIGR03838">
    <property type="entry name" value="queuosine_YadB"/>
    <property type="match status" value="1"/>
</dbReference>
<feature type="short sequence motif" description="'HIGH' region" evidence="7">
    <location>
        <begin position="18"/>
        <end position="28"/>
    </location>
</feature>
<feature type="binding site" evidence="7">
    <location>
        <position position="51"/>
    </location>
    <ligand>
        <name>L-glutamate</name>
        <dbReference type="ChEBI" id="CHEBI:29985"/>
    </ligand>
</feature>
<accession>A0AAN1X9A2</accession>
<feature type="binding site" evidence="7">
    <location>
        <begin position="15"/>
        <end position="19"/>
    </location>
    <ligand>
        <name>L-glutamate</name>
        <dbReference type="ChEBI" id="CHEBI:29985"/>
    </ligand>
</feature>
<dbReference type="NCBIfam" id="NF004314">
    <property type="entry name" value="PRK05710.1-3"/>
    <property type="match status" value="1"/>
</dbReference>
<dbReference type="InterPro" id="IPR020058">
    <property type="entry name" value="Glu/Gln-tRNA-synth_Ib_cat-dom"/>
</dbReference>
<dbReference type="SUPFAM" id="SSF52374">
    <property type="entry name" value="Nucleotidylyl transferase"/>
    <property type="match status" value="1"/>
</dbReference>
<gene>
    <name evidence="7" type="primary">gluQ</name>
    <name evidence="10" type="ORF">MIZ01_0904</name>
</gene>
<evidence type="ECO:0000256" key="4">
    <source>
        <dbReference type="ARBA" id="ARBA00022833"/>
    </source>
</evidence>
<organism evidence="10 11">
    <name type="scientific">Sideroxyarcus emersonii</name>
    <dbReference type="NCBI Taxonomy" id="2764705"/>
    <lineage>
        <taxon>Bacteria</taxon>
        <taxon>Pseudomonadati</taxon>
        <taxon>Pseudomonadota</taxon>
        <taxon>Betaproteobacteria</taxon>
        <taxon>Nitrosomonadales</taxon>
        <taxon>Gallionellaceae</taxon>
        <taxon>Sideroxyarcus</taxon>
    </lineage>
</organism>
<evidence type="ECO:0000256" key="7">
    <source>
        <dbReference type="HAMAP-Rule" id="MF_01428"/>
    </source>
</evidence>
<keyword evidence="4 7" id="KW-0862">Zinc</keyword>
<dbReference type="InterPro" id="IPR014729">
    <property type="entry name" value="Rossmann-like_a/b/a_fold"/>
</dbReference>
<dbReference type="NCBIfam" id="NF004313">
    <property type="entry name" value="PRK05710.1-2"/>
    <property type="match status" value="1"/>
</dbReference>
<evidence type="ECO:0000256" key="8">
    <source>
        <dbReference type="RuleBase" id="RU363037"/>
    </source>
</evidence>
<dbReference type="GO" id="GO:0006424">
    <property type="term" value="P:glutamyl-tRNA aminoacylation"/>
    <property type="evidence" value="ECO:0007669"/>
    <property type="project" value="InterPro"/>
</dbReference>
<dbReference type="FunFam" id="3.40.50.620:FF:000093">
    <property type="entry name" value="Glutamyl-Q tRNA(Asp) synthetase"/>
    <property type="match status" value="1"/>
</dbReference>
<comment type="cofactor">
    <cofactor evidence="7">
        <name>Zn(2+)</name>
        <dbReference type="ChEBI" id="CHEBI:29105"/>
    </cofactor>
    <text evidence="7">Binds 1 zinc ion per subunit.</text>
</comment>
<evidence type="ECO:0000313" key="11">
    <source>
        <dbReference type="Proteomes" id="UP001320326"/>
    </source>
</evidence>
<dbReference type="InterPro" id="IPR000924">
    <property type="entry name" value="Glu/Gln-tRNA-synth"/>
</dbReference>
<dbReference type="RefSeq" id="WP_237248265.1">
    <property type="nucleotide sequence ID" value="NZ_AP023423.1"/>
</dbReference>
<evidence type="ECO:0000256" key="6">
    <source>
        <dbReference type="ARBA" id="ARBA00023146"/>
    </source>
</evidence>
<keyword evidence="8" id="KW-0648">Protein biosynthesis</keyword>
<feature type="binding site" evidence="7">
    <location>
        <position position="244"/>
    </location>
    <ligand>
        <name>ATP</name>
        <dbReference type="ChEBI" id="CHEBI:30616"/>
    </ligand>
</feature>